<protein>
    <recommendedName>
        <fullName evidence="3">Zinc-finger domain-containing protein</fullName>
    </recommendedName>
</protein>
<dbReference type="KEGG" id="pbap:Pla133_28310"/>
<dbReference type="AlphaFoldDB" id="A0A518BL86"/>
<dbReference type="RefSeq" id="WP_145066161.1">
    <property type="nucleotide sequence ID" value="NZ_CP036287.1"/>
</dbReference>
<evidence type="ECO:0000313" key="1">
    <source>
        <dbReference type="EMBL" id="QDU67742.1"/>
    </source>
</evidence>
<evidence type="ECO:0000313" key="2">
    <source>
        <dbReference type="Proteomes" id="UP000316921"/>
    </source>
</evidence>
<organism evidence="1 2">
    <name type="scientific">Engelhardtia mirabilis</name>
    <dbReference type="NCBI Taxonomy" id="2528011"/>
    <lineage>
        <taxon>Bacteria</taxon>
        <taxon>Pseudomonadati</taxon>
        <taxon>Planctomycetota</taxon>
        <taxon>Planctomycetia</taxon>
        <taxon>Planctomycetia incertae sedis</taxon>
        <taxon>Engelhardtia</taxon>
    </lineage>
</organism>
<reference evidence="1 2" key="1">
    <citation type="submission" date="2019-02" db="EMBL/GenBank/DDBJ databases">
        <title>Deep-cultivation of Planctomycetes and their phenomic and genomic characterization uncovers novel biology.</title>
        <authorList>
            <person name="Wiegand S."/>
            <person name="Jogler M."/>
            <person name="Boedeker C."/>
            <person name="Pinto D."/>
            <person name="Vollmers J."/>
            <person name="Rivas-Marin E."/>
            <person name="Kohn T."/>
            <person name="Peeters S.H."/>
            <person name="Heuer A."/>
            <person name="Rast P."/>
            <person name="Oberbeckmann S."/>
            <person name="Bunk B."/>
            <person name="Jeske O."/>
            <person name="Meyerdierks A."/>
            <person name="Storesund J.E."/>
            <person name="Kallscheuer N."/>
            <person name="Luecker S."/>
            <person name="Lage O.M."/>
            <person name="Pohl T."/>
            <person name="Merkel B.J."/>
            <person name="Hornburger P."/>
            <person name="Mueller R.-W."/>
            <person name="Bruemmer F."/>
            <person name="Labrenz M."/>
            <person name="Spormann A.M."/>
            <person name="Op den Camp H."/>
            <person name="Overmann J."/>
            <person name="Amann R."/>
            <person name="Jetten M.S.M."/>
            <person name="Mascher T."/>
            <person name="Medema M.H."/>
            <person name="Devos D.P."/>
            <person name="Kaster A.-K."/>
            <person name="Ovreas L."/>
            <person name="Rohde M."/>
            <person name="Galperin M.Y."/>
            <person name="Jogler C."/>
        </authorList>
    </citation>
    <scope>NUCLEOTIDE SEQUENCE [LARGE SCALE GENOMIC DNA]</scope>
    <source>
        <strain evidence="1 2">Pla133</strain>
    </source>
</reference>
<dbReference type="EMBL" id="CP036287">
    <property type="protein sequence ID" value="QDU67742.1"/>
    <property type="molecule type" value="Genomic_DNA"/>
</dbReference>
<name>A0A518BL86_9BACT</name>
<proteinExistence type="predicted"/>
<keyword evidence="2" id="KW-1185">Reference proteome</keyword>
<accession>A0A518BL86</accession>
<gene>
    <name evidence="1" type="ORF">Pla133_28310</name>
</gene>
<sequence length="264" mass="28621">MERSDPRSPDQPGQPTPITCVQAEGLIERLAFGGLPGPIATLLRQHLSGCASCKSEYRGRMETQARLGRQVRESHRGAISVEHGGLGPERQEPRIRPKSLRRFAMFVVPAALFFFATRLSSDWNFEPPLTAHWVEGTSWIGGHALDADSVSVKLVRSDLILTEPGARCRIEAGSFDLSIDPGARLLVISSLTRRVRLEEGQVELEGRATLETPLGMVEVFDGEAQITLDGGGLEVLARSGDVVLVDARGRRALPVVEADAVVGL</sequence>
<dbReference type="Proteomes" id="UP000316921">
    <property type="component" value="Chromosome"/>
</dbReference>
<evidence type="ECO:0008006" key="3">
    <source>
        <dbReference type="Google" id="ProtNLM"/>
    </source>
</evidence>